<dbReference type="RefSeq" id="WP_244153809.1">
    <property type="nucleotide sequence ID" value="NZ_FRCL01000011.1"/>
</dbReference>
<feature type="signal peptide" evidence="1">
    <location>
        <begin position="1"/>
        <end position="20"/>
    </location>
</feature>
<dbReference type="PROSITE" id="PS51257">
    <property type="entry name" value="PROKAR_LIPOPROTEIN"/>
    <property type="match status" value="1"/>
</dbReference>
<evidence type="ECO:0000313" key="2">
    <source>
        <dbReference type="EMBL" id="SHN03296.1"/>
    </source>
</evidence>
<organism evidence="2 3">
    <name type="scientific">Flavobacterium xinjiangense</name>
    <dbReference type="NCBI Taxonomy" id="178356"/>
    <lineage>
        <taxon>Bacteria</taxon>
        <taxon>Pseudomonadati</taxon>
        <taxon>Bacteroidota</taxon>
        <taxon>Flavobacteriia</taxon>
        <taxon>Flavobacteriales</taxon>
        <taxon>Flavobacteriaceae</taxon>
        <taxon>Flavobacterium</taxon>
    </lineage>
</organism>
<reference evidence="3" key="1">
    <citation type="submission" date="2016-11" db="EMBL/GenBank/DDBJ databases">
        <authorList>
            <person name="Varghese N."/>
            <person name="Submissions S."/>
        </authorList>
    </citation>
    <scope>NUCLEOTIDE SEQUENCE [LARGE SCALE GENOMIC DNA]</scope>
    <source>
        <strain evidence="3">CGMCC 1.2749</strain>
    </source>
</reference>
<keyword evidence="1" id="KW-0732">Signal</keyword>
<name>A0A1M7NHK6_9FLAO</name>
<evidence type="ECO:0000256" key="1">
    <source>
        <dbReference type="SAM" id="SignalP"/>
    </source>
</evidence>
<evidence type="ECO:0008006" key="4">
    <source>
        <dbReference type="Google" id="ProtNLM"/>
    </source>
</evidence>
<dbReference type="EMBL" id="FRCL01000011">
    <property type="protein sequence ID" value="SHN03296.1"/>
    <property type="molecule type" value="Genomic_DNA"/>
</dbReference>
<keyword evidence="3" id="KW-1185">Reference proteome</keyword>
<evidence type="ECO:0000313" key="3">
    <source>
        <dbReference type="Proteomes" id="UP000184092"/>
    </source>
</evidence>
<accession>A0A1M7NHK6</accession>
<dbReference type="AlphaFoldDB" id="A0A1M7NHK6"/>
<feature type="chain" id="PRO_5012568206" description="DUF4382 domain-containing protein" evidence="1">
    <location>
        <begin position="21"/>
        <end position="241"/>
    </location>
</feature>
<sequence length="241" mass="26013">MKKISILALLVIAASSCSDNQTDSTSGNVTLKASAVSSTGKTSMTARVAAASTVVITDFKINIGSIKLETDEEDVRHTEDPLHEDVKLTGPFLLDLLDPDKTLSQIITSVSIPNAKYEEIKFKFQPSTAVGEMNGRSFMIKGTVDGKNFVVWSGKEVELEMDFNDPAKDFTVNSNDISLNIKIQIDAIMAKITALAGQGLLVDTDGDGVIEITTGSDDGHHDLGELIRDLLENETHLDDKD</sequence>
<gene>
    <name evidence="2" type="ORF">SAMN05216269_11126</name>
</gene>
<dbReference type="Proteomes" id="UP000184092">
    <property type="component" value="Unassembled WGS sequence"/>
</dbReference>
<protein>
    <recommendedName>
        <fullName evidence="4">DUF4382 domain-containing protein</fullName>
    </recommendedName>
</protein>
<dbReference type="STRING" id="178356.SAMN05216269_11126"/>
<proteinExistence type="predicted"/>